<gene>
    <name evidence="5" type="ORF">DCO61_04995</name>
    <name evidence="6" type="ORF">LS64_003735</name>
</gene>
<protein>
    <recommendedName>
        <fullName evidence="4">Solute-binding protein family 3/N-terminal domain-containing protein</fullName>
    </recommendedName>
</protein>
<dbReference type="OrthoDB" id="5372616at2"/>
<reference evidence="5 8" key="4">
    <citation type="submission" date="2019-12" db="EMBL/GenBank/DDBJ databases">
        <title>Multi-Generational Helicobacter saguini Isolates.</title>
        <authorList>
            <person name="Mannion A."/>
            <person name="Shen Z."/>
            <person name="Fox J.G."/>
        </authorList>
    </citation>
    <scope>NUCLEOTIDE SEQUENCE [LARGE SCALE GENOMIC DNA]</scope>
    <source>
        <strain evidence="5">16-048</strain>
        <strain evidence="8">16-048 (F4)</strain>
    </source>
</reference>
<keyword evidence="7" id="KW-1185">Reference proteome</keyword>
<dbReference type="Gene3D" id="3.40.190.10">
    <property type="entry name" value="Periplasmic binding protein-like II"/>
    <property type="match status" value="2"/>
</dbReference>
<accession>A0A347VSZ7</accession>
<organism evidence="6 7">
    <name type="scientific">Helicobacter saguini</name>
    <dbReference type="NCBI Taxonomy" id="1548018"/>
    <lineage>
        <taxon>Bacteria</taxon>
        <taxon>Pseudomonadati</taxon>
        <taxon>Campylobacterota</taxon>
        <taxon>Epsilonproteobacteria</taxon>
        <taxon>Campylobacterales</taxon>
        <taxon>Helicobacteraceae</taxon>
        <taxon>Helicobacter</taxon>
    </lineage>
</organism>
<evidence type="ECO:0000256" key="1">
    <source>
        <dbReference type="ARBA" id="ARBA00004418"/>
    </source>
</evidence>
<dbReference type="EMBL" id="QBIU01000001">
    <property type="protein sequence ID" value="MWV69378.1"/>
    <property type="molecule type" value="Genomic_DNA"/>
</dbReference>
<dbReference type="Proteomes" id="UP000477070">
    <property type="component" value="Unassembled WGS sequence"/>
</dbReference>
<dbReference type="GO" id="GO:0042597">
    <property type="term" value="C:periplasmic space"/>
    <property type="evidence" value="ECO:0007669"/>
    <property type="project" value="UniProtKB-SubCell"/>
</dbReference>
<evidence type="ECO:0000259" key="4">
    <source>
        <dbReference type="SMART" id="SM00062"/>
    </source>
</evidence>
<evidence type="ECO:0000313" key="5">
    <source>
        <dbReference type="EMBL" id="MWV69378.1"/>
    </source>
</evidence>
<evidence type="ECO:0000313" key="8">
    <source>
        <dbReference type="Proteomes" id="UP000477070"/>
    </source>
</evidence>
<reference evidence="6 7" key="1">
    <citation type="journal article" date="2014" name="Genome Announc.">
        <title>Draft genome sequences of eight enterohepatic helicobacter species isolated from both laboratory and wild rodents.</title>
        <authorList>
            <person name="Sheh A."/>
            <person name="Shen Z."/>
            <person name="Fox J.G."/>
        </authorList>
    </citation>
    <scope>NUCLEOTIDE SEQUENCE [LARGE SCALE GENOMIC DNA]</scope>
    <source>
        <strain evidence="6 7">MIT 97-6194</strain>
    </source>
</reference>
<evidence type="ECO:0000313" key="6">
    <source>
        <dbReference type="EMBL" id="TLD95031.1"/>
    </source>
</evidence>
<name>A0A347VSZ7_9HELI</name>
<evidence type="ECO:0000313" key="7">
    <source>
        <dbReference type="Proteomes" id="UP000029714"/>
    </source>
</evidence>
<reference evidence="6 7" key="2">
    <citation type="journal article" date="2016" name="Infect. Immun.">
        <title>Helicobacter saguini, a Novel Helicobacter Isolated from Cotton-Top Tamarins with Ulcerative Colitis, Has Proinflammatory Properties and Induces Typhlocolitis and Dysplasia in Gnotobiotic IL-10-/- Mice.</title>
        <authorList>
            <person name="Shen Z."/>
            <person name="Mannion A."/>
            <person name="Whary M.T."/>
            <person name="Muthupalani S."/>
            <person name="Sheh A."/>
            <person name="Feng Y."/>
            <person name="Gong G."/>
            <person name="Vandamme P."/>
            <person name="Holcombe H.R."/>
            <person name="Paster B.J."/>
            <person name="Fox J.G."/>
        </authorList>
    </citation>
    <scope>NUCLEOTIDE SEQUENCE [LARGE SCALE GENOMIC DNA]</scope>
    <source>
        <strain evidence="6 7">MIT 97-6194</strain>
    </source>
</reference>
<reference evidence="6" key="3">
    <citation type="submission" date="2018-04" db="EMBL/GenBank/DDBJ databases">
        <authorList>
            <person name="Sheh A."/>
            <person name="Shen Z."/>
            <person name="Mannion A.J."/>
            <person name="Fox J.G."/>
        </authorList>
    </citation>
    <scope>NUCLEOTIDE SEQUENCE</scope>
    <source>
        <strain evidence="6">MIT 97-6194</strain>
    </source>
</reference>
<dbReference type="AlphaFoldDB" id="A0A347VSZ7"/>
<sequence>MKKVILFFALIIGTIWNLNALEVKVGNQNIVSNNSLAIAKGFLKEEFDKIGVTFKVLNFDSGKDMNAAFASKSIDFGFLGTTPFVIGAVNGLNTGIVYLDFIAQETEGLVGRKGKFKNIAEIKGKKIAVPFGTSAHYALLQTLKINNISPKEVSIIDIPAGNILAAWDRGDVDLAFIWELTLSSLKNKEFLFSDKDLADKGVILADVLAVRKEFAGANSKVIEAYKRALDRAYEFRLSDPKGAAESISKFFSIPLSDASLQLSERIAKPLSVKDNAESRLLGTKDKKGEFYKNLYSVAEFLKEQKLLRKLPPVDSFKDFIIY</sequence>
<evidence type="ECO:0000256" key="2">
    <source>
        <dbReference type="ARBA" id="ARBA00010742"/>
    </source>
</evidence>
<comment type="caution">
    <text evidence="6">The sequence shown here is derived from an EMBL/GenBank/DDBJ whole genome shotgun (WGS) entry which is preliminary data.</text>
</comment>
<dbReference type="EMBL" id="JRMP02000004">
    <property type="protein sequence ID" value="TLD95031.1"/>
    <property type="molecule type" value="Genomic_DNA"/>
</dbReference>
<dbReference type="RefSeq" id="WP_034571243.1">
    <property type="nucleotide sequence ID" value="NZ_JRMP02000004.1"/>
</dbReference>
<dbReference type="Pfam" id="PF09084">
    <property type="entry name" value="NMT1"/>
    <property type="match status" value="1"/>
</dbReference>
<dbReference type="Proteomes" id="UP000029714">
    <property type="component" value="Unassembled WGS sequence"/>
</dbReference>
<dbReference type="STRING" id="1548018.LS64_04965"/>
<evidence type="ECO:0000256" key="3">
    <source>
        <dbReference type="ARBA" id="ARBA00022729"/>
    </source>
</evidence>
<proteinExistence type="inferred from homology"/>
<comment type="similarity">
    <text evidence="2">Belongs to the bacterial solute-binding protein SsuA/TauA family.</text>
</comment>
<feature type="domain" description="Solute-binding protein family 3/N-terminal" evidence="4">
    <location>
        <begin position="35"/>
        <end position="254"/>
    </location>
</feature>
<dbReference type="InterPro" id="IPR001638">
    <property type="entry name" value="Solute-binding_3/MltF_N"/>
</dbReference>
<dbReference type="GO" id="GO:0042918">
    <property type="term" value="P:alkanesulfonate transmembrane transport"/>
    <property type="evidence" value="ECO:0007669"/>
    <property type="project" value="TreeGrafter"/>
</dbReference>
<keyword evidence="3" id="KW-0732">Signal</keyword>
<dbReference type="PANTHER" id="PTHR30024">
    <property type="entry name" value="ALIPHATIC SULFONATES-BINDING PROTEIN-RELATED"/>
    <property type="match status" value="1"/>
</dbReference>
<dbReference type="InterPro" id="IPR015168">
    <property type="entry name" value="SsuA/THI5"/>
</dbReference>
<dbReference type="SMART" id="SM00062">
    <property type="entry name" value="PBPb"/>
    <property type="match status" value="1"/>
</dbReference>
<dbReference type="SUPFAM" id="SSF53850">
    <property type="entry name" value="Periplasmic binding protein-like II"/>
    <property type="match status" value="1"/>
</dbReference>
<dbReference type="PANTHER" id="PTHR30024:SF47">
    <property type="entry name" value="TAURINE-BINDING PERIPLASMIC PROTEIN"/>
    <property type="match status" value="1"/>
</dbReference>
<comment type="subcellular location">
    <subcellularLocation>
        <location evidence="1">Periplasm</location>
    </subcellularLocation>
</comment>